<dbReference type="SUPFAM" id="SSF50965">
    <property type="entry name" value="Galactose oxidase, central domain"/>
    <property type="match status" value="1"/>
</dbReference>
<accession>A0A0G4FTC9</accession>
<proteinExistence type="predicted"/>
<protein>
    <submittedName>
        <fullName evidence="1">Uncharacterized protein</fullName>
    </submittedName>
</protein>
<dbReference type="Gene3D" id="2.130.10.10">
    <property type="entry name" value="YVTN repeat-like/Quinoprotein amine dehydrogenase"/>
    <property type="match status" value="1"/>
</dbReference>
<dbReference type="OrthoDB" id="49473at2759"/>
<dbReference type="InterPro" id="IPR011043">
    <property type="entry name" value="Gal_Oxase/kelch_b-propeller"/>
</dbReference>
<reference evidence="1 2" key="1">
    <citation type="submission" date="2014-11" db="EMBL/GenBank/DDBJ databases">
        <authorList>
            <person name="Zhu J."/>
            <person name="Qi W."/>
            <person name="Song R."/>
        </authorList>
    </citation>
    <scope>NUCLEOTIDE SEQUENCE [LARGE SCALE GENOMIC DNA]</scope>
</reference>
<evidence type="ECO:0000313" key="2">
    <source>
        <dbReference type="Proteomes" id="UP000041254"/>
    </source>
</evidence>
<name>A0A0G4FTC9_VITBC</name>
<dbReference type="AlphaFoldDB" id="A0A0G4FTC9"/>
<organism evidence="1 2">
    <name type="scientific">Vitrella brassicaformis (strain CCMP3155)</name>
    <dbReference type="NCBI Taxonomy" id="1169540"/>
    <lineage>
        <taxon>Eukaryota</taxon>
        <taxon>Sar</taxon>
        <taxon>Alveolata</taxon>
        <taxon>Colpodellida</taxon>
        <taxon>Vitrellaceae</taxon>
        <taxon>Vitrella</taxon>
    </lineage>
</organism>
<dbReference type="InParanoid" id="A0A0G4FTC9"/>
<dbReference type="PANTHER" id="PTHR36220:SF1">
    <property type="entry name" value="GAMMA TUBULIN COMPLEX COMPONENT C-TERMINAL DOMAIN-CONTAINING PROTEIN"/>
    <property type="match status" value="1"/>
</dbReference>
<evidence type="ECO:0000313" key="1">
    <source>
        <dbReference type="EMBL" id="CEM18058.1"/>
    </source>
</evidence>
<dbReference type="Pfam" id="PF14312">
    <property type="entry name" value="FG-GAP_2"/>
    <property type="match status" value="1"/>
</dbReference>
<dbReference type="InterPro" id="IPR015943">
    <property type="entry name" value="WD40/YVTN_repeat-like_dom_sf"/>
</dbReference>
<dbReference type="PANTHER" id="PTHR36220">
    <property type="entry name" value="UNNAMED PRODUCT"/>
    <property type="match status" value="1"/>
</dbReference>
<gene>
    <name evidence="1" type="ORF">Vbra_16153</name>
</gene>
<dbReference type="Proteomes" id="UP000041254">
    <property type="component" value="Unassembled WGS sequence"/>
</dbReference>
<keyword evidence="2" id="KW-1185">Reference proteome</keyword>
<sequence length="368" mass="39042">MQNIDTYCFEYFSNHLDIYEAAIQDHGKLSDDDMPWDVCAERCFLANAAVFITSLGDTTAGKVARKQAGDYFKMICSKLVKLLPDQADQCTETTAQAATEPASSLRELEETVAWTQIGADIDGEEGDLSGWSVAMSSDGSRLAIGARYASNSGHVRVFDLIGSTWTQVGADIDGEAAGDESGTAVAMSSDGSRLAIGAYWNDGGGDANGHVRVFDLIGSSWTQVGADIDGEAVWDSSGHSVAMSSDGSRLAIGAVENDGGGSRSGHVRVFDLIGSIWTQVGAEAKRPVTNRGEQWLSQVMVLVWPSVPAGHVVVPKEVMFACLTSLDPPGLKSAPTSMAKRPLTIRGGRWPCPVMALVWPSVLLGMMA</sequence>
<dbReference type="EMBL" id="CDMY01000499">
    <property type="protein sequence ID" value="CEM18058.1"/>
    <property type="molecule type" value="Genomic_DNA"/>
</dbReference>
<dbReference type="InterPro" id="IPR013517">
    <property type="entry name" value="FG-GAP"/>
</dbReference>
<dbReference type="VEuPathDB" id="CryptoDB:Vbra_16153"/>